<evidence type="ECO:0000256" key="3">
    <source>
        <dbReference type="ARBA" id="ARBA00023002"/>
    </source>
</evidence>
<comment type="function">
    <text evidence="6">Quinone reductase that provides resistance to thiol-specific stress caused by electrophilic quinones.</text>
</comment>
<proteinExistence type="inferred from homology"/>
<protein>
    <recommendedName>
        <fullName evidence="6">FMN dependent NADH:quinone oxidoreductase</fullName>
        <ecNumber evidence="6">1.6.5.-</ecNumber>
    </recommendedName>
    <alternativeName>
        <fullName evidence="6">Azo-dye reductase</fullName>
    </alternativeName>
    <alternativeName>
        <fullName evidence="6">FMN-dependent NADH-azo compound oxidoreductase</fullName>
    </alternativeName>
    <alternativeName>
        <fullName evidence="6">FMN-dependent NADH-azoreductase</fullName>
        <ecNumber evidence="6">1.7.1.17</ecNumber>
    </alternativeName>
</protein>
<comment type="caution">
    <text evidence="8">The sequence shown here is derived from an EMBL/GenBank/DDBJ whole genome shotgun (WGS) entry which is preliminary data.</text>
</comment>
<keyword evidence="9" id="KW-1185">Reference proteome</keyword>
<dbReference type="EC" id="1.7.1.17" evidence="6"/>
<dbReference type="GO" id="GO:0016652">
    <property type="term" value="F:oxidoreductase activity, acting on NAD(P)H as acceptor"/>
    <property type="evidence" value="ECO:0007669"/>
    <property type="project" value="UniProtKB-UniRule"/>
</dbReference>
<evidence type="ECO:0000256" key="1">
    <source>
        <dbReference type="ARBA" id="ARBA00022630"/>
    </source>
</evidence>
<keyword evidence="1 6" id="KW-0285">Flavoprotein</keyword>
<dbReference type="AlphaFoldDB" id="A0A5A9X5R2"/>
<dbReference type="HAMAP" id="MF_01216">
    <property type="entry name" value="Azoreductase_type1"/>
    <property type="match status" value="1"/>
</dbReference>
<accession>A0A5A9X5R2</accession>
<reference evidence="8 9" key="1">
    <citation type="submission" date="2019-04" db="EMBL/GenBank/DDBJ databases">
        <title>Geobacter ruber sp. nov., ferric-reducing bacteria isolated from paddy soil.</title>
        <authorList>
            <person name="Xu Z."/>
            <person name="Masuda Y."/>
            <person name="Itoh H."/>
            <person name="Senoo K."/>
        </authorList>
    </citation>
    <scope>NUCLEOTIDE SEQUENCE [LARGE SCALE GENOMIC DNA]</scope>
    <source>
        <strain evidence="8 9">Red88</strain>
    </source>
</reference>
<dbReference type="Pfam" id="PF02525">
    <property type="entry name" value="Flavodoxin_2"/>
    <property type="match status" value="1"/>
</dbReference>
<dbReference type="Proteomes" id="UP000324298">
    <property type="component" value="Unassembled WGS sequence"/>
</dbReference>
<comment type="cofactor">
    <cofactor evidence="6">
        <name>FMN</name>
        <dbReference type="ChEBI" id="CHEBI:58210"/>
    </cofactor>
    <text evidence="6">Binds 1 FMN per subunit.</text>
</comment>
<comment type="catalytic activity">
    <reaction evidence="5">
        <text>N,N-dimethyl-1,4-phenylenediamine + anthranilate + 2 NAD(+) = 2-(4-dimethylaminophenyl)diazenylbenzoate + 2 NADH + 2 H(+)</text>
        <dbReference type="Rhea" id="RHEA:55872"/>
        <dbReference type="ChEBI" id="CHEBI:15378"/>
        <dbReference type="ChEBI" id="CHEBI:15783"/>
        <dbReference type="ChEBI" id="CHEBI:16567"/>
        <dbReference type="ChEBI" id="CHEBI:57540"/>
        <dbReference type="ChEBI" id="CHEBI:57945"/>
        <dbReference type="ChEBI" id="CHEBI:71579"/>
        <dbReference type="EC" id="1.7.1.17"/>
    </reaction>
    <physiologicalReaction direction="right-to-left" evidence="5">
        <dbReference type="Rhea" id="RHEA:55874"/>
    </physiologicalReaction>
</comment>
<dbReference type="OrthoDB" id="9787136at2"/>
<comment type="similarity">
    <text evidence="6">Belongs to the azoreductase type 1 family.</text>
</comment>
<dbReference type="InterPro" id="IPR050104">
    <property type="entry name" value="FMN-dep_NADH:Q_OxRdtase_AzoR1"/>
</dbReference>
<evidence type="ECO:0000256" key="6">
    <source>
        <dbReference type="HAMAP-Rule" id="MF_01216"/>
    </source>
</evidence>
<dbReference type="EC" id="1.6.5.-" evidence="6"/>
<dbReference type="GO" id="GO:0010181">
    <property type="term" value="F:FMN binding"/>
    <property type="evidence" value="ECO:0007669"/>
    <property type="project" value="UniProtKB-UniRule"/>
</dbReference>
<dbReference type="Gene3D" id="3.40.50.360">
    <property type="match status" value="1"/>
</dbReference>
<evidence type="ECO:0000313" key="8">
    <source>
        <dbReference type="EMBL" id="KAA0888124.1"/>
    </source>
</evidence>
<organism evidence="8 9">
    <name type="scientific">Oryzomonas rubra</name>
    <dbReference type="NCBI Taxonomy" id="2509454"/>
    <lineage>
        <taxon>Bacteria</taxon>
        <taxon>Pseudomonadati</taxon>
        <taxon>Thermodesulfobacteriota</taxon>
        <taxon>Desulfuromonadia</taxon>
        <taxon>Geobacterales</taxon>
        <taxon>Geobacteraceae</taxon>
        <taxon>Oryzomonas</taxon>
    </lineage>
</organism>
<keyword evidence="4 6" id="KW-0520">NAD</keyword>
<keyword evidence="2 6" id="KW-0288">FMN</keyword>
<comment type="subunit">
    <text evidence="6">Homodimer.</text>
</comment>
<evidence type="ECO:0000313" key="9">
    <source>
        <dbReference type="Proteomes" id="UP000324298"/>
    </source>
</evidence>
<dbReference type="GO" id="GO:0016655">
    <property type="term" value="F:oxidoreductase activity, acting on NAD(P)H, quinone or similar compound as acceptor"/>
    <property type="evidence" value="ECO:0007669"/>
    <property type="project" value="InterPro"/>
</dbReference>
<feature type="binding site" evidence="6">
    <location>
        <begin position="102"/>
        <end position="105"/>
    </location>
    <ligand>
        <name>FMN</name>
        <dbReference type="ChEBI" id="CHEBI:58210"/>
    </ligand>
</feature>
<evidence type="ECO:0000259" key="7">
    <source>
        <dbReference type="Pfam" id="PF02525"/>
    </source>
</evidence>
<evidence type="ECO:0000256" key="5">
    <source>
        <dbReference type="ARBA" id="ARBA00048542"/>
    </source>
</evidence>
<evidence type="ECO:0000256" key="4">
    <source>
        <dbReference type="ARBA" id="ARBA00023027"/>
    </source>
</evidence>
<comment type="caution">
    <text evidence="6">Lacks conserved residue(s) required for the propagation of feature annotation.</text>
</comment>
<comment type="catalytic activity">
    <reaction evidence="6">
        <text>2 a quinone + NADH + H(+) = 2 a 1,4-benzosemiquinone + NAD(+)</text>
        <dbReference type="Rhea" id="RHEA:65952"/>
        <dbReference type="ChEBI" id="CHEBI:15378"/>
        <dbReference type="ChEBI" id="CHEBI:57540"/>
        <dbReference type="ChEBI" id="CHEBI:57945"/>
        <dbReference type="ChEBI" id="CHEBI:132124"/>
        <dbReference type="ChEBI" id="CHEBI:134225"/>
    </reaction>
</comment>
<name>A0A5A9X5R2_9BACT</name>
<feature type="binding site" evidence="6">
    <location>
        <begin position="148"/>
        <end position="151"/>
    </location>
    <ligand>
        <name>FMN</name>
        <dbReference type="ChEBI" id="CHEBI:58210"/>
    </ligand>
</feature>
<dbReference type="SUPFAM" id="SSF52218">
    <property type="entry name" value="Flavoproteins"/>
    <property type="match status" value="1"/>
</dbReference>
<keyword evidence="3 6" id="KW-0560">Oxidoreductase</keyword>
<dbReference type="InterPro" id="IPR029039">
    <property type="entry name" value="Flavoprotein-like_sf"/>
</dbReference>
<feature type="domain" description="Flavodoxin-like fold" evidence="7">
    <location>
        <begin position="3"/>
        <end position="198"/>
    </location>
</feature>
<evidence type="ECO:0000256" key="2">
    <source>
        <dbReference type="ARBA" id="ARBA00022643"/>
    </source>
</evidence>
<dbReference type="RefSeq" id="WP_149309725.1">
    <property type="nucleotide sequence ID" value="NZ_SRSD01000012.1"/>
</dbReference>
<dbReference type="PANTHER" id="PTHR43741">
    <property type="entry name" value="FMN-DEPENDENT NADH-AZOREDUCTASE 1"/>
    <property type="match status" value="1"/>
</dbReference>
<feature type="binding site" evidence="6">
    <location>
        <begin position="17"/>
        <end position="19"/>
    </location>
    <ligand>
        <name>FMN</name>
        <dbReference type="ChEBI" id="CHEBI:58210"/>
    </ligand>
</feature>
<dbReference type="EMBL" id="SRSD01000012">
    <property type="protein sequence ID" value="KAA0888124.1"/>
    <property type="molecule type" value="Genomic_DNA"/>
</dbReference>
<sequence length="210" mass="23717">MARLLYVTCNLKNTEISRSLSVGKEFLDEYLRHHPDDEVYFLDLYRDPIQRIDSDVLIGWGKLRDGSSFAALTEDEQRKILRINSTADQFIAADKYVFVTPMWNLSFPAEMKMYLDSVCVVGKSFVYTEKGPVGLLNGMGKKCLHIHSSGGFHFGKEEDHSVPYLKSLMAFMGIEHFQSIVVEGADAFPHMAEDIMKKGCDACRLAAATF</sequence>
<gene>
    <name evidence="6" type="primary">azoR</name>
    <name evidence="8" type="ORF">ET418_17155</name>
</gene>
<dbReference type="GO" id="GO:0009055">
    <property type="term" value="F:electron transfer activity"/>
    <property type="evidence" value="ECO:0007669"/>
    <property type="project" value="UniProtKB-UniRule"/>
</dbReference>
<dbReference type="InterPro" id="IPR003680">
    <property type="entry name" value="Flavodoxin_fold"/>
</dbReference>
<dbReference type="PANTHER" id="PTHR43741:SF7">
    <property type="entry name" value="FMN-DEPENDENT NADH:QUINONE OXIDOREDUCTASE"/>
    <property type="match status" value="1"/>
</dbReference>
<comment type="function">
    <text evidence="6">Also exhibits azoreductase activity. Catalyzes the reductive cleavage of the azo bond in aromatic azo compounds to the corresponding amines.</text>
</comment>
<dbReference type="InterPro" id="IPR023048">
    <property type="entry name" value="NADH:quinone_OxRdtase_FMN_depd"/>
</dbReference>